<feature type="coiled-coil region" evidence="2">
    <location>
        <begin position="194"/>
        <end position="357"/>
    </location>
</feature>
<dbReference type="InParanoid" id="A0A1S3JFI6"/>
<feature type="coiled-coil region" evidence="2">
    <location>
        <begin position="52"/>
        <end position="136"/>
    </location>
</feature>
<dbReference type="GeneID" id="106172817"/>
<dbReference type="AlphaFoldDB" id="A0A1S3JFI6"/>
<dbReference type="OrthoDB" id="331765at2759"/>
<evidence type="ECO:0000313" key="6">
    <source>
        <dbReference type="RefSeq" id="XP_013409177.1"/>
    </source>
</evidence>
<evidence type="ECO:0000313" key="5">
    <source>
        <dbReference type="Proteomes" id="UP000085678"/>
    </source>
</evidence>
<feature type="region of interest" description="Disordered" evidence="3">
    <location>
        <begin position="1"/>
        <end position="26"/>
    </location>
</feature>
<accession>A0A1S3JFI6</accession>
<gene>
    <name evidence="6" type="primary">LOC106172817</name>
</gene>
<dbReference type="Proteomes" id="UP000085678">
    <property type="component" value="Unplaced"/>
</dbReference>
<evidence type="ECO:0000256" key="1">
    <source>
        <dbReference type="ARBA" id="ARBA00023054"/>
    </source>
</evidence>
<reference evidence="6" key="1">
    <citation type="submission" date="2025-08" db="UniProtKB">
        <authorList>
            <consortium name="RefSeq"/>
        </authorList>
    </citation>
    <scope>IDENTIFICATION</scope>
    <source>
        <tissue evidence="6">Gonads</tissue>
    </source>
</reference>
<dbReference type="PANTHER" id="PTHR28663">
    <property type="entry name" value="COILED-COIL DOMAIN-CONTAINING PROTEIN 173"/>
    <property type="match status" value="1"/>
</dbReference>
<keyword evidence="5" id="KW-1185">Reference proteome</keyword>
<dbReference type="GO" id="GO:0005879">
    <property type="term" value="C:axonemal microtubule"/>
    <property type="evidence" value="ECO:0007669"/>
    <property type="project" value="TreeGrafter"/>
</dbReference>
<proteinExistence type="predicted"/>
<dbReference type="InterPro" id="IPR039986">
    <property type="entry name" value="CFAP210"/>
</dbReference>
<dbReference type="InterPro" id="IPR043597">
    <property type="entry name" value="TPH_dom"/>
</dbReference>
<dbReference type="RefSeq" id="XP_013409177.1">
    <property type="nucleotide sequence ID" value="XM_013553723.2"/>
</dbReference>
<feature type="coiled-coil region" evidence="2">
    <location>
        <begin position="433"/>
        <end position="460"/>
    </location>
</feature>
<dbReference type="STRING" id="7574.A0A1S3JFI6"/>
<organism evidence="5 6">
    <name type="scientific">Lingula anatina</name>
    <name type="common">Brachiopod</name>
    <name type="synonym">Lingula unguis</name>
    <dbReference type="NCBI Taxonomy" id="7574"/>
    <lineage>
        <taxon>Eukaryota</taxon>
        <taxon>Metazoa</taxon>
        <taxon>Spiralia</taxon>
        <taxon>Lophotrochozoa</taxon>
        <taxon>Brachiopoda</taxon>
        <taxon>Linguliformea</taxon>
        <taxon>Lingulata</taxon>
        <taxon>Lingulida</taxon>
        <taxon>Linguloidea</taxon>
        <taxon>Lingulidae</taxon>
        <taxon>Lingula</taxon>
    </lineage>
</organism>
<sequence>MAATVLHGRRKGQARADSAPGSLQQPMMTLPDGTDLRQVTVLTQGDWGRINMQLNRGQIEAEERRRRREEKEAVKKMSKDKVKNWTNTIAGHRQKRLKARKIREEKEEAERKQVDLEEAQFQAQKRKEAIEKAKTLQYYQTDRVKGFHSALMFTEVLKEREAQLELKRLKEKAYEGKDNDWLDKQRKDYEDGIRDDQRKALQRLQEREEVAEFQKAQIREHIKDRLIAMEDDKKEGEDLKKLAIQYHLEKKRLEDIRRDEQKQNMQQNVKRIEDVKKMREIQQEIEEEEDEECRIFAAAKRKMMKLRVEKEKLLHNEKQERLEKIRDRLAAQMKQKVDDEDQRIRKATEEREAKIAKEDAEKDAKNRRMLSEMAEHRYQQMREKEEKEAAERAREMEMLQIRKEADKLFQRNEEMKHSRKFDENKHLADFHLMQAGQRKLKEDEVKVEQLQQDAKNMELLKLEEDQFQEYAGKVIDHCLQGGRNVYPLRKAARPGAGGGLGPIFEGKGGIRPSYMAMDHSGVQLPNYQRGTTEEVKKNIYGDGRTNKRLGFVWR</sequence>
<dbReference type="Pfam" id="PF13868">
    <property type="entry name" value="TPH"/>
    <property type="match status" value="1"/>
</dbReference>
<evidence type="ECO:0000256" key="2">
    <source>
        <dbReference type="SAM" id="Coils"/>
    </source>
</evidence>
<name>A0A1S3JFI6_LINAN</name>
<evidence type="ECO:0000256" key="3">
    <source>
        <dbReference type="SAM" id="MobiDB-lite"/>
    </source>
</evidence>
<dbReference type="KEGG" id="lak:106172817"/>
<dbReference type="PANTHER" id="PTHR28663:SF1">
    <property type="entry name" value="CILIA- AND FLAGELLA- ASSOCIATED PROTEIN 210"/>
    <property type="match status" value="1"/>
</dbReference>
<feature type="domain" description="Trichohyalin-plectin-homology" evidence="4">
    <location>
        <begin position="139"/>
        <end position="477"/>
    </location>
</feature>
<protein>
    <submittedName>
        <fullName evidence="6">Coiled-coil domain-containing protein 173</fullName>
    </submittedName>
</protein>
<keyword evidence="1 2" id="KW-0175">Coiled coil</keyword>
<evidence type="ECO:0000259" key="4">
    <source>
        <dbReference type="Pfam" id="PF13868"/>
    </source>
</evidence>